<keyword evidence="1" id="KW-0812">Transmembrane</keyword>
<dbReference type="Gene3D" id="3.40.50.1820">
    <property type="entry name" value="alpha/beta hydrolase"/>
    <property type="match status" value="1"/>
</dbReference>
<dbReference type="GO" id="GO:0016787">
    <property type="term" value="F:hydrolase activity"/>
    <property type="evidence" value="ECO:0007669"/>
    <property type="project" value="UniProtKB-ARBA"/>
</dbReference>
<dbReference type="PANTHER" id="PTHR45763">
    <property type="entry name" value="HYDROLASE, ALPHA/BETA FOLD FAMILY PROTEIN, EXPRESSED-RELATED"/>
    <property type="match status" value="1"/>
</dbReference>
<feature type="domain" description="AB hydrolase-1" evidence="3">
    <location>
        <begin position="96"/>
        <end position="392"/>
    </location>
</feature>
<dbReference type="Proteomes" id="UP000187609">
    <property type="component" value="Unassembled WGS sequence"/>
</dbReference>
<comment type="caution">
    <text evidence="4">The sequence shown here is derived from an EMBL/GenBank/DDBJ whole genome shotgun (WGS) entry which is preliminary data.</text>
</comment>
<dbReference type="AlphaFoldDB" id="A0A314KWJ4"/>
<feature type="chain" id="PRO_5016289533" description="AB hydrolase-1 domain-containing protein" evidence="2">
    <location>
        <begin position="22"/>
        <end position="407"/>
    </location>
</feature>
<keyword evidence="5" id="KW-1185">Reference proteome</keyword>
<keyword evidence="2" id="KW-0732">Signal</keyword>
<name>A0A314KWJ4_NICAT</name>
<accession>A0A314KWJ4</accession>
<feature type="signal peptide" evidence="2">
    <location>
        <begin position="1"/>
        <end position="21"/>
    </location>
</feature>
<dbReference type="Pfam" id="PF12697">
    <property type="entry name" value="Abhydrolase_6"/>
    <property type="match status" value="1"/>
</dbReference>
<evidence type="ECO:0000313" key="4">
    <source>
        <dbReference type="EMBL" id="OIT33622.1"/>
    </source>
</evidence>
<dbReference type="InterPro" id="IPR000073">
    <property type="entry name" value="AB_hydrolase_1"/>
</dbReference>
<proteinExistence type="predicted"/>
<dbReference type="Gramene" id="OIT33622">
    <property type="protein sequence ID" value="OIT33622"/>
    <property type="gene ID" value="A4A49_23220"/>
</dbReference>
<evidence type="ECO:0000256" key="2">
    <source>
        <dbReference type="SAM" id="SignalP"/>
    </source>
</evidence>
<protein>
    <recommendedName>
        <fullName evidence="3">AB hydrolase-1 domain-containing protein</fullName>
    </recommendedName>
</protein>
<organism evidence="4 5">
    <name type="scientific">Nicotiana attenuata</name>
    <name type="common">Coyote tobacco</name>
    <dbReference type="NCBI Taxonomy" id="49451"/>
    <lineage>
        <taxon>Eukaryota</taxon>
        <taxon>Viridiplantae</taxon>
        <taxon>Streptophyta</taxon>
        <taxon>Embryophyta</taxon>
        <taxon>Tracheophyta</taxon>
        <taxon>Spermatophyta</taxon>
        <taxon>Magnoliopsida</taxon>
        <taxon>eudicotyledons</taxon>
        <taxon>Gunneridae</taxon>
        <taxon>Pentapetalae</taxon>
        <taxon>asterids</taxon>
        <taxon>lamiids</taxon>
        <taxon>Solanales</taxon>
        <taxon>Solanaceae</taxon>
        <taxon>Nicotianoideae</taxon>
        <taxon>Nicotianeae</taxon>
        <taxon>Nicotiana</taxon>
    </lineage>
</organism>
<dbReference type="InterPro" id="IPR029058">
    <property type="entry name" value="AB_hydrolase_fold"/>
</dbReference>
<evidence type="ECO:0000313" key="5">
    <source>
        <dbReference type="Proteomes" id="UP000187609"/>
    </source>
</evidence>
<dbReference type="SUPFAM" id="SSF53474">
    <property type="entry name" value="alpha/beta-Hydrolases"/>
    <property type="match status" value="1"/>
</dbReference>
<gene>
    <name evidence="4" type="ORF">A4A49_23220</name>
</gene>
<evidence type="ECO:0000259" key="3">
    <source>
        <dbReference type="Pfam" id="PF12697"/>
    </source>
</evidence>
<sequence>MLSSEKSFLIIILMFCWISEAELIPGNPMLILQIVAAAIFGVFGWAYLALIKPPPPKICGSLNGPPVTSPRIQLKDGRYLAYKERGIAKENAKYKIIIVHGFDSSKDENLPISQDLIEELQIYLLSYDRAGYGESDPHSKRSVKSEGLDIQELANKLQLGPKFYVVGLSMGAYPVWGCLNYIPHRKGPDRKGLLYAVLSCISARVRFHAELIIEHESEAMQRLAGVALVGPAVNYWWTCYPSKLSKEALKMIIPQDKRTFQIAHYAPWLINWWMNQKWFHTSSYMEGNMAIFCDADLEIVKHLDKTPSPGQEKVRQQGEFESLYRDLIVGYGKWEFDPTEVSNPFQENEGKVHLWQGYDDRIIPRKLNQYLAEKLHWIQYHEVPYAGHFLIYNATLCETILRKLVNG</sequence>
<reference evidence="4" key="1">
    <citation type="submission" date="2016-11" db="EMBL/GenBank/DDBJ databases">
        <title>The genome of Nicotiana attenuata.</title>
        <authorList>
            <person name="Xu S."/>
            <person name="Brockmoeller T."/>
            <person name="Gaquerel E."/>
            <person name="Navarro A."/>
            <person name="Kuhl H."/>
            <person name="Gase K."/>
            <person name="Ling Z."/>
            <person name="Zhou W."/>
            <person name="Kreitzer C."/>
            <person name="Stanke M."/>
            <person name="Tang H."/>
            <person name="Lyons E."/>
            <person name="Pandey P."/>
            <person name="Pandey S.P."/>
            <person name="Timmermann B."/>
            <person name="Baldwin I.T."/>
        </authorList>
    </citation>
    <scope>NUCLEOTIDE SEQUENCE [LARGE SCALE GENOMIC DNA]</scope>
    <source>
        <strain evidence="4">UT</strain>
    </source>
</reference>
<dbReference type="PANTHER" id="PTHR45763:SF21">
    <property type="entry name" value="ALPHA_BETA-HYDROLASES SUPERFAMILY PROTEIN"/>
    <property type="match status" value="1"/>
</dbReference>
<dbReference type="EMBL" id="MJEQ01000849">
    <property type="protein sequence ID" value="OIT33622.1"/>
    <property type="molecule type" value="Genomic_DNA"/>
</dbReference>
<evidence type="ECO:0000256" key="1">
    <source>
        <dbReference type="SAM" id="Phobius"/>
    </source>
</evidence>
<keyword evidence="1" id="KW-1133">Transmembrane helix</keyword>
<dbReference type="STRING" id="49451.A0A314KWJ4"/>
<feature type="transmembrane region" description="Helical" evidence="1">
    <location>
        <begin position="31"/>
        <end position="51"/>
    </location>
</feature>
<keyword evidence="1" id="KW-0472">Membrane</keyword>